<proteinExistence type="predicted"/>
<protein>
    <submittedName>
        <fullName evidence="1">Large tegument protein-like protein</fullName>
    </submittedName>
</protein>
<evidence type="ECO:0000313" key="1">
    <source>
        <dbReference type="EMBL" id="BCB65307.1"/>
    </source>
</evidence>
<organism evidence="1">
    <name type="scientific">Walrus alphaherpesvirus 1</name>
    <dbReference type="NCBI Taxonomy" id="2717850"/>
    <lineage>
        <taxon>Viruses</taxon>
        <taxon>Duplodnaviria</taxon>
        <taxon>Heunggongvirae</taxon>
        <taxon>Peploviricota</taxon>
        <taxon>Herviviricetes</taxon>
        <taxon>Herpesvirales</taxon>
        <taxon>Orthoherpesviridae</taxon>
        <taxon>Alphaherpesvirinae</taxon>
    </lineage>
</organism>
<reference evidence="1" key="1">
    <citation type="submission" date="2020-03" db="EMBL/GenBank/DDBJ databases">
        <title>Detection of a Novel Herpesvirus in Liver from a Walrus died at 11-Month-old.</title>
        <authorList>
            <person name="Oba M."/>
            <person name="Sumiya B."/>
            <person name="Nanako O."/>
            <person name="Kaixin L."/>
            <person name="Yukie K."/>
            <person name="Yoshio K."/>
            <person name="Makoto H."/>
            <person name="Shinji M."/>
            <person name="Testuya M."/>
        </authorList>
    </citation>
    <scope>NUCLEOTIDE SEQUENCE</scope>
</reference>
<accession>A0A7G1GXQ0</accession>
<sequence length="226" mass="26343">MKKNNVIQSVTDTKGHKLNELYENEFEKQPIEDGYTDLQHKTSDDEGDDINSQSEFVNEIDIKKYLELINKPDRHDNTILDTKILTNYDTTDDEDNTSFYVKKYNTYEDLKNFDNYVVSWDQHLVPTSPFTSEFTSPNVSNTDVTDTDVNNSDDNESVILKPLKRVIKSDDLLGRRYFRNTSLSALSLLIAACHLIKRRMRDTREILVNRQRDFILELHKISIILG</sequence>
<dbReference type="EMBL" id="LC532169">
    <property type="protein sequence ID" value="BCB65307.1"/>
    <property type="molecule type" value="Genomic_DNA"/>
</dbReference>
<gene>
    <name evidence="1" type="primary">UL36</name>
</gene>
<name>A0A7G1GXQ0_9ALPH</name>